<reference evidence="2" key="1">
    <citation type="submission" date="2020-08" db="EMBL/GenBank/DDBJ databases">
        <title>Multicomponent nature underlies the extraordinary mechanical properties of spider dragline silk.</title>
        <authorList>
            <person name="Kono N."/>
            <person name="Nakamura H."/>
            <person name="Mori M."/>
            <person name="Yoshida Y."/>
            <person name="Ohtoshi R."/>
            <person name="Malay A.D."/>
            <person name="Moran D.A.P."/>
            <person name="Tomita M."/>
            <person name="Numata K."/>
            <person name="Arakawa K."/>
        </authorList>
    </citation>
    <scope>NUCLEOTIDE SEQUENCE</scope>
</reference>
<evidence type="ECO:0000256" key="1">
    <source>
        <dbReference type="SAM" id="Coils"/>
    </source>
</evidence>
<dbReference type="AlphaFoldDB" id="A0A8X6IP64"/>
<feature type="coiled-coil region" evidence="1">
    <location>
        <begin position="42"/>
        <end position="73"/>
    </location>
</feature>
<organism evidence="2 3">
    <name type="scientific">Trichonephila inaurata madagascariensis</name>
    <dbReference type="NCBI Taxonomy" id="2747483"/>
    <lineage>
        <taxon>Eukaryota</taxon>
        <taxon>Metazoa</taxon>
        <taxon>Ecdysozoa</taxon>
        <taxon>Arthropoda</taxon>
        <taxon>Chelicerata</taxon>
        <taxon>Arachnida</taxon>
        <taxon>Araneae</taxon>
        <taxon>Araneomorphae</taxon>
        <taxon>Entelegynae</taxon>
        <taxon>Araneoidea</taxon>
        <taxon>Nephilidae</taxon>
        <taxon>Trichonephila</taxon>
        <taxon>Trichonephila inaurata</taxon>
    </lineage>
</organism>
<dbReference type="EMBL" id="BMAV01026917">
    <property type="protein sequence ID" value="GFS54410.1"/>
    <property type="molecule type" value="Genomic_DNA"/>
</dbReference>
<evidence type="ECO:0000313" key="2">
    <source>
        <dbReference type="EMBL" id="GFS54410.1"/>
    </source>
</evidence>
<comment type="caution">
    <text evidence="2">The sequence shown here is derived from an EMBL/GenBank/DDBJ whole genome shotgun (WGS) entry which is preliminary data.</text>
</comment>
<sequence>MNKHITCIGVETGSKATNRVQLKKGVNLRFCQNYKVMATSCITSTTKETKDLNRELARQKEKLEQNLDKKRLKENTPLTSRPIIAILPRQTSLLVRAKYFIIKRLRGRIRYRDLSFPHNCNNNDKRGKQKLQPANTVLQKAPGIQARPIGEPFTATNKTR</sequence>
<dbReference type="Proteomes" id="UP000886998">
    <property type="component" value="Unassembled WGS sequence"/>
</dbReference>
<gene>
    <name evidence="2" type="primary">TV42_01570</name>
    <name evidence="2" type="ORF">TNIN_69051</name>
</gene>
<proteinExistence type="predicted"/>
<accession>A0A8X6IP64</accession>
<protein>
    <submittedName>
        <fullName evidence="2">Lactamase_B domain-containing protein</fullName>
    </submittedName>
</protein>
<evidence type="ECO:0000313" key="3">
    <source>
        <dbReference type="Proteomes" id="UP000886998"/>
    </source>
</evidence>
<keyword evidence="1" id="KW-0175">Coiled coil</keyword>
<name>A0A8X6IP64_9ARAC</name>
<keyword evidence="3" id="KW-1185">Reference proteome</keyword>